<dbReference type="Pfam" id="PF16407">
    <property type="entry name" value="PKD_2"/>
    <property type="match status" value="1"/>
</dbReference>
<comment type="caution">
    <text evidence="1">The sequence shown here is derived from an EMBL/GenBank/DDBJ whole genome shotgun (WGS) entry which is preliminary data.</text>
</comment>
<dbReference type="PROSITE" id="PS51257">
    <property type="entry name" value="PROKAR_LIPOPROTEIN"/>
    <property type="match status" value="1"/>
</dbReference>
<sequence>MKILNITFLLFFIGAFITGCYDDKGSYAYSDINQIEIEKFLYSGQAFTVGDTIRVNPNLTFSKDPSDTLTLNYEWRFAGKTRKDWNQKNFFWIVDTIARGNLEMRITDTKNGMVYLRNIAISLSSEFDAFGWAVLADKDNHSSLSFIKEREVKDEQKNTIFDNVVYQNIYETRNNGELLGQSPLKLHMHFCQDKSSTIGQVMVIEGSSPYMVDLNGKTLKKEITINQAFANQTLPADFKPVNAMFMRWCDLIENYDGKIYSRIKGTDQLFHSSAFLQTPLQFEGKVLEQCHLILAKYMKSACAIAHDKKNNRLLLIMDASYGSAAGAGEVKICPGKPNTGSVEGWVPLDNMGDNKVIHIGYFTPKGSGQKVGIFMILQDKNGKYWTQEFVLKRQYDTSSYYLEECERNPIDLTSILKENSIIYALPYQVASEFVLISSGADIYLYDRNSPNDKIKLFYTCEGTVTCIEAERFYHRHAGVGTDNGKVVILNMEKAKNLETKKEKVIWDTPTNINFGKIIDIRFKTQYGNDWN</sequence>
<accession>A0A7W6MYZ6</accession>
<protein>
    <recommendedName>
        <fullName evidence="3">PKD-like family protein</fullName>
    </recommendedName>
</protein>
<evidence type="ECO:0000313" key="1">
    <source>
        <dbReference type="EMBL" id="MBB4026375.1"/>
    </source>
</evidence>
<evidence type="ECO:0000313" key="2">
    <source>
        <dbReference type="Proteomes" id="UP000546007"/>
    </source>
</evidence>
<gene>
    <name evidence="1" type="ORF">GGR14_002169</name>
</gene>
<dbReference type="RefSeq" id="WP_124316670.1">
    <property type="nucleotide sequence ID" value="NZ_AP028155.1"/>
</dbReference>
<organism evidence="1 2">
    <name type="scientific">Butyricimonas faecihominis</name>
    <dbReference type="NCBI Taxonomy" id="1472416"/>
    <lineage>
        <taxon>Bacteria</taxon>
        <taxon>Pseudomonadati</taxon>
        <taxon>Bacteroidota</taxon>
        <taxon>Bacteroidia</taxon>
        <taxon>Bacteroidales</taxon>
        <taxon>Odoribacteraceae</taxon>
        <taxon>Butyricimonas</taxon>
    </lineage>
</organism>
<dbReference type="GeneID" id="93101986"/>
<dbReference type="OrthoDB" id="618659at2"/>
<name>A0A7W6MYZ6_9BACT</name>
<dbReference type="Proteomes" id="UP000546007">
    <property type="component" value="Unassembled WGS sequence"/>
</dbReference>
<dbReference type="EMBL" id="JACIES010000005">
    <property type="protein sequence ID" value="MBB4026375.1"/>
    <property type="molecule type" value="Genomic_DNA"/>
</dbReference>
<keyword evidence="2" id="KW-1185">Reference proteome</keyword>
<reference evidence="1 2" key="1">
    <citation type="submission" date="2020-08" db="EMBL/GenBank/DDBJ databases">
        <title>Genomic Encyclopedia of Type Strains, Phase IV (KMG-IV): sequencing the most valuable type-strain genomes for metagenomic binning, comparative biology and taxonomic classification.</title>
        <authorList>
            <person name="Goeker M."/>
        </authorList>
    </citation>
    <scope>NUCLEOTIDE SEQUENCE [LARGE SCALE GENOMIC DNA]</scope>
    <source>
        <strain evidence="1 2">DSM 105721</strain>
    </source>
</reference>
<dbReference type="AlphaFoldDB" id="A0A7W6MYZ6"/>
<proteinExistence type="predicted"/>
<dbReference type="InterPro" id="IPR032183">
    <property type="entry name" value="PKD-like"/>
</dbReference>
<evidence type="ECO:0008006" key="3">
    <source>
        <dbReference type="Google" id="ProtNLM"/>
    </source>
</evidence>